<keyword evidence="4" id="KW-1185">Reference proteome</keyword>
<feature type="transmembrane region" description="Helical" evidence="1">
    <location>
        <begin position="236"/>
        <end position="257"/>
    </location>
</feature>
<comment type="caution">
    <text evidence="3">The sequence shown here is derived from an EMBL/GenBank/DDBJ whole genome shotgun (WGS) entry which is preliminary data.</text>
</comment>
<proteinExistence type="predicted"/>
<dbReference type="InterPro" id="IPR011642">
    <property type="entry name" value="Gate_dom"/>
</dbReference>
<reference evidence="3" key="1">
    <citation type="submission" date="2020-11" db="EMBL/GenBank/DDBJ databases">
        <title>Halonatronomonas betainensis gen. nov., sp. nov. a novel haloalkaliphilic representative of the family Halanaerobiacae capable of betaine degradation.</title>
        <authorList>
            <person name="Boltyanskaya Y."/>
            <person name="Kevbrin V."/>
            <person name="Detkova E."/>
            <person name="Grouzdev D.S."/>
            <person name="Koziaeva V."/>
            <person name="Zhilina T."/>
        </authorList>
    </citation>
    <scope>NUCLEOTIDE SEQUENCE</scope>
    <source>
        <strain evidence="3">Z-7014</strain>
    </source>
</reference>
<feature type="transmembrane region" description="Helical" evidence="1">
    <location>
        <begin position="344"/>
        <end position="370"/>
    </location>
</feature>
<feature type="transmembrane region" description="Helical" evidence="1">
    <location>
        <begin position="263"/>
        <end position="283"/>
    </location>
</feature>
<keyword evidence="1" id="KW-0472">Membrane</keyword>
<gene>
    <name evidence="3" type="ORF">I0Q91_03985</name>
</gene>
<feature type="transmembrane region" description="Helical" evidence="1">
    <location>
        <begin position="418"/>
        <end position="439"/>
    </location>
</feature>
<keyword evidence="1" id="KW-1133">Transmembrane helix</keyword>
<feature type="transmembrane region" description="Helical" evidence="1">
    <location>
        <begin position="390"/>
        <end position="411"/>
    </location>
</feature>
<sequence>MSSQTGGEGKIYEIEKELEPKPIEELELQDFEWKPFLVFAIALVIGIGFFLFPVSSNGRTTVPFDIVVSYITGNFGSAVGIYVFISILISAFFSTIALLNKNREKKMLDSEFTSYYESGPIFWLLRILGLAMAIMMFFDIGPAVLHRPDIGGLMWGTLTFSVAVIIPIGAIFLSLFVLLGGLEFVGTLARPLMQPLFKVPGRAALDALASWIGSYSVGMYVTNLVYREGGYSKRHVFINATCFATVSIGFVGVVAATLDLLHVFPYIFLSYLICMLVAAIVTVRIPPLSRVPDHYVVEPDPEKPIKGSVKDYFQYAVSEAIRKVKEEEGFFKVAFRGFIDGLKLASLIIGTILAVGTIAILIAEFTPIFDWLGRPMVPLLNLFNVPDAEMLAPATLIGITEMFLPALMVVEASMPAKFFIAVLSISQLIFFSAVGPMMMDMFSDIPIRFHQLVVLFILRTLIMIPIIAAIMHILVAANILT</sequence>
<evidence type="ECO:0000313" key="4">
    <source>
        <dbReference type="Proteomes" id="UP000621436"/>
    </source>
</evidence>
<feature type="transmembrane region" description="Helical" evidence="1">
    <location>
        <begin position="36"/>
        <end position="55"/>
    </location>
</feature>
<feature type="transmembrane region" description="Helical" evidence="1">
    <location>
        <begin position="75"/>
        <end position="99"/>
    </location>
</feature>
<organism evidence="3 4">
    <name type="scientific">Halonatronomonas betaini</name>
    <dbReference type="NCBI Taxonomy" id="2778430"/>
    <lineage>
        <taxon>Bacteria</taxon>
        <taxon>Bacillati</taxon>
        <taxon>Bacillota</taxon>
        <taxon>Clostridia</taxon>
        <taxon>Halanaerobiales</taxon>
        <taxon>Halarsenatibacteraceae</taxon>
        <taxon>Halonatronomonas</taxon>
    </lineage>
</organism>
<dbReference type="RefSeq" id="WP_270453029.1">
    <property type="nucleotide sequence ID" value="NZ_JADPIE010000002.1"/>
</dbReference>
<evidence type="ECO:0000256" key="1">
    <source>
        <dbReference type="SAM" id="Phobius"/>
    </source>
</evidence>
<feature type="transmembrane region" description="Helical" evidence="1">
    <location>
        <begin position="451"/>
        <end position="480"/>
    </location>
</feature>
<feature type="domain" description="Nucleoside transporter/FeoB GTPase Gate" evidence="2">
    <location>
        <begin position="160"/>
        <end position="258"/>
    </location>
</feature>
<feature type="transmembrane region" description="Helical" evidence="1">
    <location>
        <begin position="120"/>
        <end position="138"/>
    </location>
</feature>
<dbReference type="Proteomes" id="UP000621436">
    <property type="component" value="Unassembled WGS sequence"/>
</dbReference>
<dbReference type="Pfam" id="PF07670">
    <property type="entry name" value="Gate"/>
    <property type="match status" value="1"/>
</dbReference>
<protein>
    <submittedName>
        <fullName evidence="3">YjiH family protein</fullName>
    </submittedName>
</protein>
<accession>A0A931F9A4</accession>
<keyword evidence="1" id="KW-0812">Transmembrane</keyword>
<dbReference type="EMBL" id="JADPIE010000002">
    <property type="protein sequence ID" value="MBF8436229.1"/>
    <property type="molecule type" value="Genomic_DNA"/>
</dbReference>
<name>A0A931F9A4_9FIRM</name>
<evidence type="ECO:0000313" key="3">
    <source>
        <dbReference type="EMBL" id="MBF8436229.1"/>
    </source>
</evidence>
<evidence type="ECO:0000259" key="2">
    <source>
        <dbReference type="Pfam" id="PF07670"/>
    </source>
</evidence>
<feature type="transmembrane region" description="Helical" evidence="1">
    <location>
        <begin position="158"/>
        <end position="185"/>
    </location>
</feature>
<dbReference type="AlphaFoldDB" id="A0A931F9A4"/>